<dbReference type="PATRIC" id="fig|1440763.5.peg.548"/>
<evidence type="ECO:0000313" key="3">
    <source>
        <dbReference type="Proteomes" id="UP000182987"/>
    </source>
</evidence>
<feature type="domain" description="Dermonecrotic toxin N-terminal" evidence="1">
    <location>
        <begin position="324"/>
        <end position="579"/>
    </location>
</feature>
<dbReference type="Proteomes" id="UP000182987">
    <property type="component" value="Chromosome"/>
</dbReference>
<proteinExistence type="predicted"/>
<sequence length="1099" mass="121017">MDMSPPPSPPVQTQSRFQESLEAFHRVVGFQAWLANEQAAIPPFPSEEEPDTQASYLVALETYWNSPTTDTSGRDSRRRALASRIADATHDLAVLAHQDGRLDANELASIRSLTSTGVPSLAPGATIRELMFNDTAYAGVLLLHHEHDADRTLVLSPDRGWESFPRLVDAHAELERRARLALVHTVDLAGIARQHLGSIGPDPFVSSREITGNPFTTLVDRVMRVQEDKLRQAWFEYTLDDDASSRTRVLADTAFDALRLERTFDVGAMLAFRHAALLTALNEQRLERVPVAVATGWRDANSSYQDTLRSIAGREGAAGLHPASDLRTYASQAIAERLRALGVTGDPAGILVHIDRSTDPAARLESLQSLFEGPASVQVKLVDLAYQNIAAFDPVRLSASTSDGSPIAMLDDARIRNLVRGLDLSTRYRAYVEHMYRSGDDAALRRIHSTDLQRAHMRLLAAEARLSYYLDEAPRSFRPDHAERGYRWVEAALAHPSPDGRARVEGHEVVVRQVTYLDTPLRDILVFGARHAESVQSIVLYTPDAPDGVTFREFDDKADAGRRFFYHPAFREYLLDRLPADYARVLPNGHARQFAGDHLANWVLGASTTSGYTRTAARFEDREVDGDFLAAAYELDVQSGLRNMQVFARSAERADWAWLRGQQPGTLLNQIVMDVLKGIVIAPSRAAQASWRLYDNVKAGDYPEAVVDFADFYNASLSAALPVYASSSTAAAHAIAGARFRAGIRLVEASPAVQPAVVFEPGFMARNVRKAGQADREGIYTIGGKTYIEHHDALYRVIHDSDVASWRLTKPDAGTAFRGPAIQRTATGSWSYHRVGLRGGSGRGLASSPERLPDLYDELQAQVELAFPDAFERDLVATRMRFERTPYAGRVDGYVPPVISEAQRVRWTGAMERARAQRALRTALPGTDPSDAALRLTRVPGAAGGLHPVTRAQAPADLWYYGKLPFKNSDLYRPRGNHRYSTEMAELSVQYIGEGSNGVRLTTVPPTAPIAEIRRAMGAPDLTRTTTFSVRIDPASLYEPMSGIWRSRYWLAGDGPLADLLMPTTAPGSVFFARPRSGGRLALGMGQFQVESTLPPASP</sequence>
<organism evidence="2 3">
    <name type="scientific">Luteibacter rhizovicinus DSM 16549</name>
    <dbReference type="NCBI Taxonomy" id="1440763"/>
    <lineage>
        <taxon>Bacteria</taxon>
        <taxon>Pseudomonadati</taxon>
        <taxon>Pseudomonadota</taxon>
        <taxon>Gammaproteobacteria</taxon>
        <taxon>Lysobacterales</taxon>
        <taxon>Rhodanobacteraceae</taxon>
        <taxon>Luteibacter</taxon>
    </lineage>
</organism>
<name>A0A0G9HK57_9GAMM</name>
<gene>
    <name evidence="2" type="ORF">BJI69_05515</name>
</gene>
<dbReference type="InterPro" id="IPR046673">
    <property type="entry name" value="ToxA_N"/>
</dbReference>
<reference evidence="3" key="1">
    <citation type="submission" date="2016-09" db="EMBL/GenBank/DDBJ databases">
        <authorList>
            <person name="Lysoe E."/>
        </authorList>
    </citation>
    <scope>NUCLEOTIDE SEQUENCE [LARGE SCALE GENOMIC DNA]</scope>
    <source>
        <strain evidence="3">LJ96T</strain>
    </source>
</reference>
<protein>
    <recommendedName>
        <fullName evidence="1">Dermonecrotic toxin N-terminal domain-containing protein</fullName>
    </recommendedName>
</protein>
<keyword evidence="3" id="KW-1185">Reference proteome</keyword>
<evidence type="ECO:0000313" key="2">
    <source>
        <dbReference type="EMBL" id="APG03428.1"/>
    </source>
</evidence>
<dbReference type="EMBL" id="CP017480">
    <property type="protein sequence ID" value="APG03428.1"/>
    <property type="molecule type" value="Genomic_DNA"/>
</dbReference>
<dbReference type="STRING" id="1440763.BJI69_05515"/>
<dbReference type="KEGG" id="lrz:BJI69_05515"/>
<dbReference type="Pfam" id="PF20178">
    <property type="entry name" value="ToxA_N"/>
    <property type="match status" value="1"/>
</dbReference>
<accession>A0A0G9HK57</accession>
<evidence type="ECO:0000259" key="1">
    <source>
        <dbReference type="Pfam" id="PF20178"/>
    </source>
</evidence>
<dbReference type="AlphaFoldDB" id="A0A0G9HK57"/>